<organism evidence="2 3">
    <name type="scientific">Actinidia chinensis var. chinensis</name>
    <name type="common">Chinese soft-hair kiwi</name>
    <dbReference type="NCBI Taxonomy" id="1590841"/>
    <lineage>
        <taxon>Eukaryota</taxon>
        <taxon>Viridiplantae</taxon>
        <taxon>Streptophyta</taxon>
        <taxon>Embryophyta</taxon>
        <taxon>Tracheophyta</taxon>
        <taxon>Spermatophyta</taxon>
        <taxon>Magnoliopsida</taxon>
        <taxon>eudicotyledons</taxon>
        <taxon>Gunneridae</taxon>
        <taxon>Pentapetalae</taxon>
        <taxon>asterids</taxon>
        <taxon>Ericales</taxon>
        <taxon>Actinidiaceae</taxon>
        <taxon>Actinidia</taxon>
    </lineage>
</organism>
<proteinExistence type="predicted"/>
<dbReference type="Pfam" id="PF23596">
    <property type="entry name" value="DUF7138"/>
    <property type="match status" value="1"/>
</dbReference>
<dbReference type="Gramene" id="PSS01617">
    <property type="protein sequence ID" value="PSS01617"/>
    <property type="gene ID" value="CEY00_Acc22973"/>
</dbReference>
<dbReference type="Proteomes" id="UP000241394">
    <property type="component" value="Chromosome LG20"/>
</dbReference>
<evidence type="ECO:0000313" key="2">
    <source>
        <dbReference type="EMBL" id="PSS01617.1"/>
    </source>
</evidence>
<dbReference type="OrthoDB" id="778072at2759"/>
<accession>A0A2R6Q414</accession>
<feature type="domain" description="DUF7138" evidence="1">
    <location>
        <begin position="8"/>
        <end position="93"/>
    </location>
</feature>
<dbReference type="AlphaFoldDB" id="A0A2R6Q414"/>
<dbReference type="InParanoid" id="A0A2R6Q414"/>
<sequence length="250" mass="28204">MVGDGCSATFPVTFSDGEREINIGSVRIHPSLEFKTFQSGLSHKIGISPNQITVYLVELKNSKSPTEGRRKIPVTGKMNFAAVAKETDCFFLVLLKRSRRNRRPKPKQSGIDFGDYSQENEFLPSPEKFLLLRRNRPDLSSPLASGYASPRYDQISPLEFSDFNERLRNLQIRRDNYGMTMESNAISSVNLDSISRLDLSTVSHNRPFCEECEIAREKEISAPFHWCVFDAVVVGFRSPAGPIARPRKAV</sequence>
<keyword evidence="3" id="KW-1185">Reference proteome</keyword>
<protein>
    <recommendedName>
        <fullName evidence="1">DUF7138 domain-containing protein</fullName>
    </recommendedName>
</protein>
<dbReference type="PANTHER" id="PTHR36351">
    <property type="entry name" value="EMBRYO SAC DEVELOPMENT ARREST 12"/>
    <property type="match status" value="1"/>
</dbReference>
<gene>
    <name evidence="2" type="ORF">CEY00_Acc22973</name>
</gene>
<evidence type="ECO:0000313" key="3">
    <source>
        <dbReference type="Proteomes" id="UP000241394"/>
    </source>
</evidence>
<dbReference type="PANTHER" id="PTHR36351:SF1">
    <property type="entry name" value="EMBRYO SAC DEVELOPMENT ARREST 12"/>
    <property type="match status" value="1"/>
</dbReference>
<evidence type="ECO:0000259" key="1">
    <source>
        <dbReference type="Pfam" id="PF23596"/>
    </source>
</evidence>
<dbReference type="InterPro" id="IPR055562">
    <property type="entry name" value="DUF7138"/>
</dbReference>
<comment type="caution">
    <text evidence="2">The sequence shown here is derived from an EMBL/GenBank/DDBJ whole genome shotgun (WGS) entry which is preliminary data.</text>
</comment>
<name>A0A2R6Q414_ACTCC</name>
<dbReference type="STRING" id="1590841.A0A2R6Q414"/>
<reference evidence="2 3" key="1">
    <citation type="submission" date="2017-07" db="EMBL/GenBank/DDBJ databases">
        <title>An improved, manually edited Actinidia chinensis var. chinensis (kiwifruit) genome highlights the challenges associated with draft genomes and gene prediction in plants.</title>
        <authorList>
            <person name="Pilkington S."/>
            <person name="Crowhurst R."/>
            <person name="Hilario E."/>
            <person name="Nardozza S."/>
            <person name="Fraser L."/>
            <person name="Peng Y."/>
            <person name="Gunaseelan K."/>
            <person name="Simpson R."/>
            <person name="Tahir J."/>
            <person name="Deroles S."/>
            <person name="Templeton K."/>
            <person name="Luo Z."/>
            <person name="Davy M."/>
            <person name="Cheng C."/>
            <person name="Mcneilage M."/>
            <person name="Scaglione D."/>
            <person name="Liu Y."/>
            <person name="Zhang Q."/>
            <person name="Datson P."/>
            <person name="De Silva N."/>
            <person name="Gardiner S."/>
            <person name="Bassett H."/>
            <person name="Chagne D."/>
            <person name="Mccallum J."/>
            <person name="Dzierzon H."/>
            <person name="Deng C."/>
            <person name="Wang Y.-Y."/>
            <person name="Barron N."/>
            <person name="Manako K."/>
            <person name="Bowen J."/>
            <person name="Foster T."/>
            <person name="Erridge Z."/>
            <person name="Tiffin H."/>
            <person name="Waite C."/>
            <person name="Davies K."/>
            <person name="Grierson E."/>
            <person name="Laing W."/>
            <person name="Kirk R."/>
            <person name="Chen X."/>
            <person name="Wood M."/>
            <person name="Montefiori M."/>
            <person name="Brummell D."/>
            <person name="Schwinn K."/>
            <person name="Catanach A."/>
            <person name="Fullerton C."/>
            <person name="Li D."/>
            <person name="Meiyalaghan S."/>
            <person name="Nieuwenhuizen N."/>
            <person name="Read N."/>
            <person name="Prakash R."/>
            <person name="Hunter D."/>
            <person name="Zhang H."/>
            <person name="Mckenzie M."/>
            <person name="Knabel M."/>
            <person name="Harris A."/>
            <person name="Allan A."/>
            <person name="Chen A."/>
            <person name="Janssen B."/>
            <person name="Plunkett B."/>
            <person name="Dwamena C."/>
            <person name="Voogd C."/>
            <person name="Leif D."/>
            <person name="Lafferty D."/>
            <person name="Souleyre E."/>
            <person name="Varkonyi-Gasic E."/>
            <person name="Gambi F."/>
            <person name="Hanley J."/>
            <person name="Yao J.-L."/>
            <person name="Cheung J."/>
            <person name="David K."/>
            <person name="Warren B."/>
            <person name="Marsh K."/>
            <person name="Snowden K."/>
            <person name="Lin-Wang K."/>
            <person name="Brian L."/>
            <person name="Martinez-Sanchez M."/>
            <person name="Wang M."/>
            <person name="Ileperuma N."/>
            <person name="Macnee N."/>
            <person name="Campin R."/>
            <person name="Mcatee P."/>
            <person name="Drummond R."/>
            <person name="Espley R."/>
            <person name="Ireland H."/>
            <person name="Wu R."/>
            <person name="Atkinson R."/>
            <person name="Karunairetnam S."/>
            <person name="Bulley S."/>
            <person name="Chunkath S."/>
            <person name="Hanley Z."/>
            <person name="Storey R."/>
            <person name="Thrimawithana A."/>
            <person name="Thomson S."/>
            <person name="David C."/>
            <person name="Testolin R."/>
        </authorList>
    </citation>
    <scope>NUCLEOTIDE SEQUENCE [LARGE SCALE GENOMIC DNA]</scope>
    <source>
        <strain evidence="3">cv. Red5</strain>
        <tissue evidence="2">Young leaf</tissue>
    </source>
</reference>
<dbReference type="EMBL" id="NKQK01000020">
    <property type="protein sequence ID" value="PSS01617.1"/>
    <property type="molecule type" value="Genomic_DNA"/>
</dbReference>
<reference evidence="3" key="2">
    <citation type="journal article" date="2018" name="BMC Genomics">
        <title>A manually annotated Actinidia chinensis var. chinensis (kiwifruit) genome highlights the challenges associated with draft genomes and gene prediction in plants.</title>
        <authorList>
            <person name="Pilkington S.M."/>
            <person name="Crowhurst R."/>
            <person name="Hilario E."/>
            <person name="Nardozza S."/>
            <person name="Fraser L."/>
            <person name="Peng Y."/>
            <person name="Gunaseelan K."/>
            <person name="Simpson R."/>
            <person name="Tahir J."/>
            <person name="Deroles S.C."/>
            <person name="Templeton K."/>
            <person name="Luo Z."/>
            <person name="Davy M."/>
            <person name="Cheng C."/>
            <person name="McNeilage M."/>
            <person name="Scaglione D."/>
            <person name="Liu Y."/>
            <person name="Zhang Q."/>
            <person name="Datson P."/>
            <person name="De Silva N."/>
            <person name="Gardiner S.E."/>
            <person name="Bassett H."/>
            <person name="Chagne D."/>
            <person name="McCallum J."/>
            <person name="Dzierzon H."/>
            <person name="Deng C."/>
            <person name="Wang Y.Y."/>
            <person name="Barron L."/>
            <person name="Manako K."/>
            <person name="Bowen J."/>
            <person name="Foster T.M."/>
            <person name="Erridge Z.A."/>
            <person name="Tiffin H."/>
            <person name="Waite C.N."/>
            <person name="Davies K.M."/>
            <person name="Grierson E.P."/>
            <person name="Laing W.A."/>
            <person name="Kirk R."/>
            <person name="Chen X."/>
            <person name="Wood M."/>
            <person name="Montefiori M."/>
            <person name="Brummell D.A."/>
            <person name="Schwinn K.E."/>
            <person name="Catanach A."/>
            <person name="Fullerton C."/>
            <person name="Li D."/>
            <person name="Meiyalaghan S."/>
            <person name="Nieuwenhuizen N."/>
            <person name="Read N."/>
            <person name="Prakash R."/>
            <person name="Hunter D."/>
            <person name="Zhang H."/>
            <person name="McKenzie M."/>
            <person name="Knabel M."/>
            <person name="Harris A."/>
            <person name="Allan A.C."/>
            <person name="Gleave A."/>
            <person name="Chen A."/>
            <person name="Janssen B.J."/>
            <person name="Plunkett B."/>
            <person name="Ampomah-Dwamena C."/>
            <person name="Voogd C."/>
            <person name="Leif D."/>
            <person name="Lafferty D."/>
            <person name="Souleyre E.J.F."/>
            <person name="Varkonyi-Gasic E."/>
            <person name="Gambi F."/>
            <person name="Hanley J."/>
            <person name="Yao J.L."/>
            <person name="Cheung J."/>
            <person name="David K.M."/>
            <person name="Warren B."/>
            <person name="Marsh K."/>
            <person name="Snowden K.C."/>
            <person name="Lin-Wang K."/>
            <person name="Brian L."/>
            <person name="Martinez-Sanchez M."/>
            <person name="Wang M."/>
            <person name="Ileperuma N."/>
            <person name="Macnee N."/>
            <person name="Campin R."/>
            <person name="McAtee P."/>
            <person name="Drummond R.S.M."/>
            <person name="Espley R.V."/>
            <person name="Ireland H.S."/>
            <person name="Wu R."/>
            <person name="Atkinson R.G."/>
            <person name="Karunairetnam S."/>
            <person name="Bulley S."/>
            <person name="Chunkath S."/>
            <person name="Hanley Z."/>
            <person name="Storey R."/>
            <person name="Thrimawithana A.H."/>
            <person name="Thomson S."/>
            <person name="David C."/>
            <person name="Testolin R."/>
            <person name="Huang H."/>
            <person name="Hellens R.P."/>
            <person name="Schaffer R.J."/>
        </authorList>
    </citation>
    <scope>NUCLEOTIDE SEQUENCE [LARGE SCALE GENOMIC DNA]</scope>
    <source>
        <strain evidence="3">cv. Red5</strain>
    </source>
</reference>
<dbReference type="OMA" id="EVGFHWC"/>